<evidence type="ECO:0000256" key="3">
    <source>
        <dbReference type="SAM" id="Phobius"/>
    </source>
</evidence>
<dbReference type="Gene3D" id="2.60.120.200">
    <property type="match status" value="1"/>
</dbReference>
<comment type="caution">
    <text evidence="5">The sequence shown here is derived from an EMBL/GenBank/DDBJ whole genome shotgun (WGS) entry which is preliminary data.</text>
</comment>
<reference evidence="5 6" key="1">
    <citation type="journal article" date="2015" name="Nature">
        <title>rRNA introns, odd ribosomes, and small enigmatic genomes across a large radiation of phyla.</title>
        <authorList>
            <person name="Brown C.T."/>
            <person name="Hug L.A."/>
            <person name="Thomas B.C."/>
            <person name="Sharon I."/>
            <person name="Castelle C.J."/>
            <person name="Singh A."/>
            <person name="Wilkins M.J."/>
            <person name="Williams K.H."/>
            <person name="Banfield J.F."/>
        </authorList>
    </citation>
    <scope>NUCLEOTIDE SEQUENCE [LARGE SCALE GENOMIC DNA]</scope>
</reference>
<keyword evidence="2" id="KW-1015">Disulfide bond</keyword>
<dbReference type="InterPro" id="IPR006558">
    <property type="entry name" value="LamG-like"/>
</dbReference>
<dbReference type="Gene3D" id="3.30.700.10">
    <property type="entry name" value="Glycoprotein, Type 4 Pilin"/>
    <property type="match status" value="1"/>
</dbReference>
<keyword evidence="3" id="KW-1133">Transmembrane helix</keyword>
<protein>
    <submittedName>
        <fullName evidence="5">Carbohydrate-binding CenC domain protein</fullName>
    </submittedName>
</protein>
<dbReference type="SUPFAM" id="SSF54523">
    <property type="entry name" value="Pili subunits"/>
    <property type="match status" value="1"/>
</dbReference>
<keyword evidence="1" id="KW-0732">Signal</keyword>
<evidence type="ECO:0000256" key="1">
    <source>
        <dbReference type="ARBA" id="ARBA00022729"/>
    </source>
</evidence>
<feature type="transmembrane region" description="Helical" evidence="3">
    <location>
        <begin position="20"/>
        <end position="42"/>
    </location>
</feature>
<evidence type="ECO:0000256" key="2">
    <source>
        <dbReference type="ARBA" id="ARBA00023157"/>
    </source>
</evidence>
<organism evidence="5 6">
    <name type="scientific">Candidatus Wolfebacteria bacterium GW2011_GWC1_43_10</name>
    <dbReference type="NCBI Taxonomy" id="1619011"/>
    <lineage>
        <taxon>Bacteria</taxon>
        <taxon>Candidatus Wolfeibacteriota</taxon>
    </lineage>
</organism>
<sequence>MIFRKFRKTFVFRSHKSFTLVELLIAVGIIGVLATVGIINIASYRSKHSFDLDIESITGALRNTQYRSIAQESGQGWSIRFTNSTTTDDYFEIFPGTTYSASSVVVRGNLSYASEVTNPAAGFSKTVSFSAISGKPVSAQVIAVKQKAGPAVASIFAGLGGQVSNLQESGLVGYWSMDEGSGDMLYDASTQGGNGTLVIGGTGTQTTPAQAWSAGANGRSGASLSFDGTDDQANFPDVGILSEGTFALWVKPSSINASQGWIDSNFDIFQWSGPVVYFRAGNQDSTNIGTWTENTWHYAVMTWDGSEFYGYLDGSLTTATGTQSSSRSGALYAARVDAGFFFDGQIDDVRVYSRALSATEIKRLYESY</sequence>
<dbReference type="NCBIfam" id="TIGR02532">
    <property type="entry name" value="IV_pilin_GFxxxE"/>
    <property type="match status" value="1"/>
</dbReference>
<keyword evidence="3" id="KW-0812">Transmembrane</keyword>
<dbReference type="InterPro" id="IPR045584">
    <property type="entry name" value="Pilin-like"/>
</dbReference>
<dbReference type="AlphaFoldDB" id="A0A0G1F7L6"/>
<keyword evidence="3" id="KW-0472">Membrane</keyword>
<dbReference type="InterPro" id="IPR013320">
    <property type="entry name" value="ConA-like_dom_sf"/>
</dbReference>
<name>A0A0G1F7L6_9BACT</name>
<evidence type="ECO:0000259" key="4">
    <source>
        <dbReference type="SMART" id="SM00560"/>
    </source>
</evidence>
<evidence type="ECO:0000313" key="5">
    <source>
        <dbReference type="EMBL" id="KKS82843.1"/>
    </source>
</evidence>
<dbReference type="Proteomes" id="UP000034810">
    <property type="component" value="Unassembled WGS sequence"/>
</dbReference>
<dbReference type="Pfam" id="PF07963">
    <property type="entry name" value="N_methyl"/>
    <property type="match status" value="1"/>
</dbReference>
<dbReference type="InterPro" id="IPR012902">
    <property type="entry name" value="N_methyl_site"/>
</dbReference>
<dbReference type="EMBL" id="LCFA01000004">
    <property type="protein sequence ID" value="KKS82843.1"/>
    <property type="molecule type" value="Genomic_DNA"/>
</dbReference>
<gene>
    <name evidence="5" type="ORF">UV58_C0004G0016</name>
</gene>
<dbReference type="SMART" id="SM00560">
    <property type="entry name" value="LamGL"/>
    <property type="match status" value="1"/>
</dbReference>
<accession>A0A0G1F7L6</accession>
<dbReference type="SUPFAM" id="SSF49899">
    <property type="entry name" value="Concanavalin A-like lectins/glucanases"/>
    <property type="match status" value="1"/>
</dbReference>
<proteinExistence type="predicted"/>
<dbReference type="Pfam" id="PF13385">
    <property type="entry name" value="Laminin_G_3"/>
    <property type="match status" value="1"/>
</dbReference>
<evidence type="ECO:0000313" key="6">
    <source>
        <dbReference type="Proteomes" id="UP000034810"/>
    </source>
</evidence>
<feature type="domain" description="LamG-like jellyroll fold" evidence="4">
    <location>
        <begin position="245"/>
        <end position="359"/>
    </location>
</feature>